<comment type="caution">
    <text evidence="1">The sequence shown here is derived from an EMBL/GenBank/DDBJ whole genome shotgun (WGS) entry which is preliminary data.</text>
</comment>
<dbReference type="Proteomes" id="UP000006729">
    <property type="component" value="Chromosome 3"/>
</dbReference>
<organism evidence="1 2">
    <name type="scientific">Populus trichocarpa</name>
    <name type="common">Western balsam poplar</name>
    <name type="synonym">Populus balsamifera subsp. trichocarpa</name>
    <dbReference type="NCBI Taxonomy" id="3694"/>
    <lineage>
        <taxon>Eukaryota</taxon>
        <taxon>Viridiplantae</taxon>
        <taxon>Streptophyta</taxon>
        <taxon>Embryophyta</taxon>
        <taxon>Tracheophyta</taxon>
        <taxon>Spermatophyta</taxon>
        <taxon>Magnoliopsida</taxon>
        <taxon>eudicotyledons</taxon>
        <taxon>Gunneridae</taxon>
        <taxon>Pentapetalae</taxon>
        <taxon>rosids</taxon>
        <taxon>fabids</taxon>
        <taxon>Malpighiales</taxon>
        <taxon>Salicaceae</taxon>
        <taxon>Saliceae</taxon>
        <taxon>Populus</taxon>
    </lineage>
</organism>
<name>A0ACC0T6X4_POPTR</name>
<sequence>MITVEYILQCEIRDSPGLQLIHLYILEHSHK</sequence>
<evidence type="ECO:0000313" key="2">
    <source>
        <dbReference type="Proteomes" id="UP000006729"/>
    </source>
</evidence>
<dbReference type="EMBL" id="CM009292">
    <property type="protein sequence ID" value="KAI9397323.1"/>
    <property type="molecule type" value="Genomic_DNA"/>
</dbReference>
<accession>A0ACC0T6X4</accession>
<reference evidence="1 2" key="1">
    <citation type="journal article" date="2006" name="Science">
        <title>The genome of black cottonwood, Populus trichocarpa (Torr. &amp; Gray).</title>
        <authorList>
            <person name="Tuskan G.A."/>
            <person name="Difazio S."/>
            <person name="Jansson S."/>
            <person name="Bohlmann J."/>
            <person name="Grigoriev I."/>
            <person name="Hellsten U."/>
            <person name="Putnam N."/>
            <person name="Ralph S."/>
            <person name="Rombauts S."/>
            <person name="Salamov A."/>
            <person name="Schein J."/>
            <person name="Sterck L."/>
            <person name="Aerts A."/>
            <person name="Bhalerao R.R."/>
            <person name="Bhalerao R.P."/>
            <person name="Blaudez D."/>
            <person name="Boerjan W."/>
            <person name="Brun A."/>
            <person name="Brunner A."/>
            <person name="Busov V."/>
            <person name="Campbell M."/>
            <person name="Carlson J."/>
            <person name="Chalot M."/>
            <person name="Chapman J."/>
            <person name="Chen G.L."/>
            <person name="Cooper D."/>
            <person name="Coutinho P.M."/>
            <person name="Couturier J."/>
            <person name="Covert S."/>
            <person name="Cronk Q."/>
            <person name="Cunningham R."/>
            <person name="Davis J."/>
            <person name="Degroeve S."/>
            <person name="Dejardin A."/>
            <person name="Depamphilis C."/>
            <person name="Detter J."/>
            <person name="Dirks B."/>
            <person name="Dubchak I."/>
            <person name="Duplessis S."/>
            <person name="Ehlting J."/>
            <person name="Ellis B."/>
            <person name="Gendler K."/>
            <person name="Goodstein D."/>
            <person name="Gribskov M."/>
            <person name="Grimwood J."/>
            <person name="Groover A."/>
            <person name="Gunter L."/>
            <person name="Hamberger B."/>
            <person name="Heinze B."/>
            <person name="Helariutta Y."/>
            <person name="Henrissat B."/>
            <person name="Holligan D."/>
            <person name="Holt R."/>
            <person name="Huang W."/>
            <person name="Islam-Faridi N."/>
            <person name="Jones S."/>
            <person name="Jones-Rhoades M."/>
            <person name="Jorgensen R."/>
            <person name="Joshi C."/>
            <person name="Kangasjarvi J."/>
            <person name="Karlsson J."/>
            <person name="Kelleher C."/>
            <person name="Kirkpatrick R."/>
            <person name="Kirst M."/>
            <person name="Kohler A."/>
            <person name="Kalluri U."/>
            <person name="Larimer F."/>
            <person name="Leebens-Mack J."/>
            <person name="Leple J.C."/>
            <person name="Locascio P."/>
            <person name="Lou Y."/>
            <person name="Lucas S."/>
            <person name="Martin F."/>
            <person name="Montanini B."/>
            <person name="Napoli C."/>
            <person name="Nelson D.R."/>
            <person name="Nelson C."/>
            <person name="Nieminen K."/>
            <person name="Nilsson O."/>
            <person name="Pereda V."/>
            <person name="Peter G."/>
            <person name="Philippe R."/>
            <person name="Pilate G."/>
            <person name="Poliakov A."/>
            <person name="Razumovskaya J."/>
            <person name="Richardson P."/>
            <person name="Rinaldi C."/>
            <person name="Ritland K."/>
            <person name="Rouze P."/>
            <person name="Ryaboy D."/>
            <person name="Schmutz J."/>
            <person name="Schrader J."/>
            <person name="Segerman B."/>
            <person name="Shin H."/>
            <person name="Siddiqui A."/>
            <person name="Sterky F."/>
            <person name="Terry A."/>
            <person name="Tsai C.J."/>
            <person name="Uberbacher E."/>
            <person name="Unneberg P."/>
            <person name="Vahala J."/>
            <person name="Wall K."/>
            <person name="Wessler S."/>
            <person name="Yang G."/>
            <person name="Yin T."/>
            <person name="Douglas C."/>
            <person name="Marra M."/>
            <person name="Sandberg G."/>
            <person name="Van de Peer Y."/>
            <person name="Rokhsar D."/>
        </authorList>
    </citation>
    <scope>NUCLEOTIDE SEQUENCE [LARGE SCALE GENOMIC DNA]</scope>
    <source>
        <strain evidence="2">cv. Nisqually</strain>
    </source>
</reference>
<proteinExistence type="predicted"/>
<keyword evidence="2" id="KW-1185">Reference proteome</keyword>
<gene>
    <name evidence="1" type="ORF">POPTR_003G026712v4</name>
</gene>
<protein>
    <submittedName>
        <fullName evidence="1">Uncharacterized protein</fullName>
    </submittedName>
</protein>
<evidence type="ECO:0000313" key="1">
    <source>
        <dbReference type="EMBL" id="KAI9397323.1"/>
    </source>
</evidence>